<dbReference type="GO" id="GO:0006629">
    <property type="term" value="P:lipid metabolic process"/>
    <property type="evidence" value="ECO:0007669"/>
    <property type="project" value="InterPro"/>
</dbReference>
<feature type="region of interest" description="Disordered" evidence="1">
    <location>
        <begin position="1"/>
        <end position="35"/>
    </location>
</feature>
<evidence type="ECO:0000256" key="1">
    <source>
        <dbReference type="SAM" id="MobiDB-lite"/>
    </source>
</evidence>
<reference evidence="4" key="1">
    <citation type="submission" date="2016-01" db="EMBL/GenBank/DDBJ databases">
        <authorList>
            <person name="Peeters C."/>
        </authorList>
    </citation>
    <scope>NUCLEOTIDE SEQUENCE [LARGE SCALE GENOMIC DNA]</scope>
    <source>
        <strain evidence="4">LMG 22934</strain>
    </source>
</reference>
<dbReference type="InterPro" id="IPR003386">
    <property type="entry name" value="LACT/PDAT_acylTrfase"/>
</dbReference>
<dbReference type="Pfam" id="PF12770">
    <property type="entry name" value="CHAT"/>
    <property type="match status" value="1"/>
</dbReference>
<dbReference type="Proteomes" id="UP000054977">
    <property type="component" value="Unassembled WGS sequence"/>
</dbReference>
<dbReference type="InterPro" id="IPR055803">
    <property type="entry name" value="DUF7379"/>
</dbReference>
<dbReference type="EMBL" id="FCNW02000079">
    <property type="protein sequence ID" value="SAL66723.1"/>
    <property type="molecule type" value="Genomic_DNA"/>
</dbReference>
<comment type="caution">
    <text evidence="4">The sequence shown here is derived from an EMBL/GenBank/DDBJ whole genome shotgun (WGS) entry which is preliminary data.</text>
</comment>
<feature type="domain" description="CHAT" evidence="2">
    <location>
        <begin position="1222"/>
        <end position="1522"/>
    </location>
</feature>
<dbReference type="InterPro" id="IPR024983">
    <property type="entry name" value="CHAT_dom"/>
</dbReference>
<dbReference type="GO" id="GO:0008374">
    <property type="term" value="F:O-acyltransferase activity"/>
    <property type="evidence" value="ECO:0007669"/>
    <property type="project" value="InterPro"/>
</dbReference>
<dbReference type="PANTHER" id="PTHR37946:SF1">
    <property type="entry name" value="SLL1969 PROTEIN"/>
    <property type="match status" value="1"/>
</dbReference>
<dbReference type="Gene3D" id="3.40.50.1820">
    <property type="entry name" value="alpha/beta hydrolase"/>
    <property type="match status" value="2"/>
</dbReference>
<evidence type="ECO:0000313" key="4">
    <source>
        <dbReference type="EMBL" id="SAL66723.1"/>
    </source>
</evidence>
<evidence type="ECO:0000259" key="3">
    <source>
        <dbReference type="Pfam" id="PF24096"/>
    </source>
</evidence>
<sequence>MPEPTPHVTFVVPSDDSVGSPAPAQPNDLPLPGTSRDFVRLATTRGAGNDRKVSATLGLDVVIIRVQDGPALVLHPETARELLLGQQEIDRCTRDGAPPAPAPAEVRVPMRLQWRGLQRAGFMQPTQQRGMVKDVLCASIQIFRPQNLFDIKGVIAGAIAQKVISHFDERVKPGLYRLSATGLGALSAATAVSRVTLAAGVSQPVLVLLHGTFSDASGTFGKLWAEHADLIKRIFERYGNGVYALEHPTLGVSPIANARALIETMPKGTRLHLLSHSRGGLIAEVLARACSGINLSETDLEPFTKFGGTRDLDDLKALIRYARSNDIRVERVVRVACPARGTLLASRRLDAYLSVVRWLLELAQIPVAPALMELLADVARCRMDPAEAPGLAAQMPDSPLIQWLHEIGTPLPGVLRVVAGDMEGGSVGSWIQTLLSDAFFWTDNDLVVQTRSMYGGAPRATDASFVLDRGDKVSHFAYFANARTAKLIADALITDAPPADFRPIGPLSWAGESSEGTRGPGRRRGESQPDKPAVFLLPGILGSHLKVNGQRVWLSWRLVNGLDRLHFSEPQPDGVTPDEPIGMTYDDLTDFLGETHEVIEFAFDWRKPMEDEAQRLADAVQQTLTQRMHSAQPVRIIAHSMGGLLARAMQLERPDVWDRMLAHPKSRFLMLGTPNGGSWAPMQVLTGDDTFGNALVTLGSPFRDHAARQMMAELPGFLQLQAGLSADGATLARAETWRALADADAAALSQYNWWHTSPEQVAVFKWGIPTQSILDRALAWSKRLDAQREKMPGIFRGKAVMVVGRATLTPCGYEQGEQGLTYLHVEEDAGDGRVTLQSATLPDVPMWRVPVAHGDLPKAKDAFAAFLDLLETGTTKRLLPAEASTKGSRGAAVVGVAVNGEMKRWRPSRAPGAITPPRGTDDLQRVGGAEDATSDTPAVSALKITVLNGNLKFTHDPLMLGHYRGFALSGTERVVDPQIGDTMSASLRLGRYPQTLESQLIFINRTASLVNERQLPRPAGVVVIGLGNEGELRTSDAIASVRQGVIAWSQRLLETESSRFGPFRFSAVLAGSGGINVTAGAAARYIAEGVSQANERLASMKWPQVERLTIVELFLDRATEAYRSLQLLNEAMPGRFAIDDCVQHGTGALRRPLESSYRGADYDLISAVSRVTAEGEREIAFTLDTRRARTEVRCVGTQPRLLRELVSAASNDQSRDVDIRSTLFQLVVPLEIRPFLAGSTEMLIQVDDGTAGIPWELLDTTPSDSSQLADGRPWAIRSKLIRKLRMTDDRRFVADADSTAQVLVIGEPDCDTMRYARLPGARSEAVAVAQLVKDRLGEDDVSSLIGDENGIVRPSARAVITALMKRDWRIVHIAGHGEAPDSSDTPPSGKDEDRLKGVVLSNGTYLGPREIRNMERVPELVFVNCCHLAERDTRQLLADEMHRPVDRPQFAANVAQALIGIGVRCVIAAGWAVDDEPAKIFATTFYEAVLKGERFGDAVGLAREAAWKKGGNTWAAYQCYGDANWRLNCKLAKEEKKPRALEDYYANVASAPALTLALEALIVKLRYDDDDDLQMNKDLGRLRYLESRFGEKWQSMGAVAEAFGMAWAEAGLDEQAVAWYDKAVKANDGSAALKAAEQYANLSVKCAWATLRDLADNGNLPAAERSAAIAKALARVDDAIARIEALIRLNPTMERYNILASAYKRRAMIERFAGRTVQERDALKDMSKYYAKALDQARLTNNSNSFYPALNCLATELVMRPAGALQALDEALASNIASWLKTKNEQDPDFWSVYAESELSLYRSVANGSLATDLLELETELKRLQDRVPSPKYWRSVSGQCEFVLERYRVFANETERAASDKLRNLVSTWAGEKCKP</sequence>
<name>A0A158JDZ7_9BURK</name>
<feature type="domain" description="DUF7379" evidence="3">
    <location>
        <begin position="206"/>
        <end position="290"/>
    </location>
</feature>
<dbReference type="InterPro" id="IPR029058">
    <property type="entry name" value="AB_hydrolase_fold"/>
</dbReference>
<feature type="region of interest" description="Disordered" evidence="1">
    <location>
        <begin position="1375"/>
        <end position="1394"/>
    </location>
</feature>
<dbReference type="STRING" id="326474.AWB65_06386"/>
<organism evidence="4 5">
    <name type="scientific">Caballeronia humi</name>
    <dbReference type="NCBI Taxonomy" id="326474"/>
    <lineage>
        <taxon>Bacteria</taxon>
        <taxon>Pseudomonadati</taxon>
        <taxon>Pseudomonadota</taxon>
        <taxon>Betaproteobacteria</taxon>
        <taxon>Burkholderiales</taxon>
        <taxon>Burkholderiaceae</taxon>
        <taxon>Caballeronia</taxon>
    </lineage>
</organism>
<evidence type="ECO:0000313" key="5">
    <source>
        <dbReference type="Proteomes" id="UP000054977"/>
    </source>
</evidence>
<dbReference type="SUPFAM" id="SSF53474">
    <property type="entry name" value="alpha/beta-Hydrolases"/>
    <property type="match status" value="2"/>
</dbReference>
<protein>
    <submittedName>
        <fullName evidence="4">CHAT domain protein</fullName>
    </submittedName>
</protein>
<accession>A0A158JDZ7</accession>
<gene>
    <name evidence="4" type="ORF">AWB65_06386</name>
</gene>
<dbReference type="RefSeq" id="WP_159907908.1">
    <property type="nucleotide sequence ID" value="NZ_FCNW02000079.1"/>
</dbReference>
<evidence type="ECO:0000259" key="2">
    <source>
        <dbReference type="Pfam" id="PF12770"/>
    </source>
</evidence>
<proteinExistence type="predicted"/>
<dbReference type="InterPro" id="IPR046880">
    <property type="entry name" value="TPR-S"/>
</dbReference>
<dbReference type="PANTHER" id="PTHR37946">
    <property type="entry name" value="SLL1969 PROTEIN"/>
    <property type="match status" value="1"/>
</dbReference>
<dbReference type="Pfam" id="PF24096">
    <property type="entry name" value="DUF7379"/>
    <property type="match status" value="1"/>
</dbReference>
<dbReference type="OrthoDB" id="869379at2"/>
<dbReference type="Pfam" id="PF02450">
    <property type="entry name" value="LCAT"/>
    <property type="match status" value="1"/>
</dbReference>
<keyword evidence="5" id="KW-1185">Reference proteome</keyword>
<dbReference type="Pfam" id="PF20308">
    <property type="entry name" value="TPR-S"/>
    <property type="match status" value="1"/>
</dbReference>
<feature type="region of interest" description="Disordered" evidence="1">
    <location>
        <begin position="504"/>
        <end position="531"/>
    </location>
</feature>